<gene>
    <name evidence="1" type="ORF">DFH94DRAFT_697942</name>
</gene>
<keyword evidence="2" id="KW-1185">Reference proteome</keyword>
<name>A0A9P5JWC1_9AGAM</name>
<dbReference type="Proteomes" id="UP000759537">
    <property type="component" value="Unassembled WGS sequence"/>
</dbReference>
<evidence type="ECO:0000313" key="2">
    <source>
        <dbReference type="Proteomes" id="UP000759537"/>
    </source>
</evidence>
<proteinExistence type="predicted"/>
<dbReference type="AlphaFoldDB" id="A0A9P5JWC1"/>
<organism evidence="1 2">
    <name type="scientific">Russula ochroleuca</name>
    <dbReference type="NCBI Taxonomy" id="152965"/>
    <lineage>
        <taxon>Eukaryota</taxon>
        <taxon>Fungi</taxon>
        <taxon>Dikarya</taxon>
        <taxon>Basidiomycota</taxon>
        <taxon>Agaricomycotina</taxon>
        <taxon>Agaricomycetes</taxon>
        <taxon>Russulales</taxon>
        <taxon>Russulaceae</taxon>
        <taxon>Russula</taxon>
    </lineage>
</organism>
<accession>A0A9P5JWC1</accession>
<reference evidence="1" key="1">
    <citation type="submission" date="2019-10" db="EMBL/GenBank/DDBJ databases">
        <authorList>
            <consortium name="DOE Joint Genome Institute"/>
            <person name="Kuo A."/>
            <person name="Miyauchi S."/>
            <person name="Kiss E."/>
            <person name="Drula E."/>
            <person name="Kohler A."/>
            <person name="Sanchez-Garcia M."/>
            <person name="Andreopoulos B."/>
            <person name="Barry K.W."/>
            <person name="Bonito G."/>
            <person name="Buee M."/>
            <person name="Carver A."/>
            <person name="Chen C."/>
            <person name="Cichocki N."/>
            <person name="Clum A."/>
            <person name="Culley D."/>
            <person name="Crous P.W."/>
            <person name="Fauchery L."/>
            <person name="Girlanda M."/>
            <person name="Hayes R."/>
            <person name="Keri Z."/>
            <person name="LaButti K."/>
            <person name="Lipzen A."/>
            <person name="Lombard V."/>
            <person name="Magnuson J."/>
            <person name="Maillard F."/>
            <person name="Morin E."/>
            <person name="Murat C."/>
            <person name="Nolan M."/>
            <person name="Ohm R."/>
            <person name="Pangilinan J."/>
            <person name="Pereira M."/>
            <person name="Perotto S."/>
            <person name="Peter M."/>
            <person name="Riley R."/>
            <person name="Sitrit Y."/>
            <person name="Stielow B."/>
            <person name="Szollosi G."/>
            <person name="Zifcakova L."/>
            <person name="Stursova M."/>
            <person name="Spatafora J.W."/>
            <person name="Tedersoo L."/>
            <person name="Vaario L.-M."/>
            <person name="Yamada A."/>
            <person name="Yan M."/>
            <person name="Wang P."/>
            <person name="Xu J."/>
            <person name="Bruns T."/>
            <person name="Baldrian P."/>
            <person name="Vilgalys R."/>
            <person name="Henrissat B."/>
            <person name="Grigoriev I.V."/>
            <person name="Hibbett D."/>
            <person name="Nagy L.G."/>
            <person name="Martin F.M."/>
        </authorList>
    </citation>
    <scope>NUCLEOTIDE SEQUENCE</scope>
    <source>
        <strain evidence="1">Prilba</strain>
    </source>
</reference>
<dbReference type="OrthoDB" id="3068671at2759"/>
<reference evidence="1" key="2">
    <citation type="journal article" date="2020" name="Nat. Commun.">
        <title>Large-scale genome sequencing of mycorrhizal fungi provides insights into the early evolution of symbiotic traits.</title>
        <authorList>
            <person name="Miyauchi S."/>
            <person name="Kiss E."/>
            <person name="Kuo A."/>
            <person name="Drula E."/>
            <person name="Kohler A."/>
            <person name="Sanchez-Garcia M."/>
            <person name="Morin E."/>
            <person name="Andreopoulos B."/>
            <person name="Barry K.W."/>
            <person name="Bonito G."/>
            <person name="Buee M."/>
            <person name="Carver A."/>
            <person name="Chen C."/>
            <person name="Cichocki N."/>
            <person name="Clum A."/>
            <person name="Culley D."/>
            <person name="Crous P.W."/>
            <person name="Fauchery L."/>
            <person name="Girlanda M."/>
            <person name="Hayes R.D."/>
            <person name="Keri Z."/>
            <person name="LaButti K."/>
            <person name="Lipzen A."/>
            <person name="Lombard V."/>
            <person name="Magnuson J."/>
            <person name="Maillard F."/>
            <person name="Murat C."/>
            <person name="Nolan M."/>
            <person name="Ohm R.A."/>
            <person name="Pangilinan J."/>
            <person name="Pereira M.F."/>
            <person name="Perotto S."/>
            <person name="Peter M."/>
            <person name="Pfister S."/>
            <person name="Riley R."/>
            <person name="Sitrit Y."/>
            <person name="Stielow J.B."/>
            <person name="Szollosi G."/>
            <person name="Zifcakova L."/>
            <person name="Stursova M."/>
            <person name="Spatafora J.W."/>
            <person name="Tedersoo L."/>
            <person name="Vaario L.M."/>
            <person name="Yamada A."/>
            <person name="Yan M."/>
            <person name="Wang P."/>
            <person name="Xu J."/>
            <person name="Bruns T."/>
            <person name="Baldrian P."/>
            <person name="Vilgalys R."/>
            <person name="Dunand C."/>
            <person name="Henrissat B."/>
            <person name="Grigoriev I.V."/>
            <person name="Hibbett D."/>
            <person name="Nagy L.G."/>
            <person name="Martin F.M."/>
        </authorList>
    </citation>
    <scope>NUCLEOTIDE SEQUENCE</scope>
    <source>
        <strain evidence="1">Prilba</strain>
    </source>
</reference>
<sequence length="121" mass="13930">MLPDRKVQSGCKTKVEKQEPLKFGPVNVAFEIGWDVLLLKIMELLEISVDCLVISSMEWHFLKPQNSPWLPMNNENTMQFMLRQAAVKFKKDASSYMVLQMQQLLSSKTPQLPWTESMSPA</sequence>
<dbReference type="EMBL" id="WHVB01000034">
    <property type="protein sequence ID" value="KAF8468005.1"/>
    <property type="molecule type" value="Genomic_DNA"/>
</dbReference>
<comment type="caution">
    <text evidence="1">The sequence shown here is derived from an EMBL/GenBank/DDBJ whole genome shotgun (WGS) entry which is preliminary data.</text>
</comment>
<evidence type="ECO:0000313" key="1">
    <source>
        <dbReference type="EMBL" id="KAF8468005.1"/>
    </source>
</evidence>
<protein>
    <submittedName>
        <fullName evidence="1">Uncharacterized protein</fullName>
    </submittedName>
</protein>